<comment type="caution">
    <text evidence="2">The sequence shown here is derived from an EMBL/GenBank/DDBJ whole genome shotgun (WGS) entry which is preliminary data.</text>
</comment>
<dbReference type="EMBL" id="JBHLUD010000002">
    <property type="protein sequence ID" value="MFC0541897.1"/>
    <property type="molecule type" value="Genomic_DNA"/>
</dbReference>
<protein>
    <submittedName>
        <fullName evidence="2">Tetratricopeptide repeat protein</fullName>
    </submittedName>
</protein>
<accession>A0ABV6MNW6</accession>
<dbReference type="InterPro" id="IPR002182">
    <property type="entry name" value="NB-ARC"/>
</dbReference>
<gene>
    <name evidence="2" type="ORF">ACFFH7_10425</name>
</gene>
<dbReference type="SUPFAM" id="SSF48452">
    <property type="entry name" value="TPR-like"/>
    <property type="match status" value="3"/>
</dbReference>
<keyword evidence="3" id="KW-1185">Reference proteome</keyword>
<dbReference type="InterPro" id="IPR027417">
    <property type="entry name" value="P-loop_NTPase"/>
</dbReference>
<dbReference type="Gene3D" id="3.40.50.300">
    <property type="entry name" value="P-loop containing nucleotide triphosphate hydrolases"/>
    <property type="match status" value="1"/>
</dbReference>
<dbReference type="Pfam" id="PF00931">
    <property type="entry name" value="NB-ARC"/>
    <property type="match status" value="1"/>
</dbReference>
<dbReference type="PANTHER" id="PTHR46082:SF6">
    <property type="entry name" value="AAA+ ATPASE DOMAIN-CONTAINING PROTEIN-RELATED"/>
    <property type="match status" value="1"/>
</dbReference>
<feature type="domain" description="NB-ARC" evidence="1">
    <location>
        <begin position="91"/>
        <end position="233"/>
    </location>
</feature>
<dbReference type="PRINTS" id="PR00364">
    <property type="entry name" value="DISEASERSIST"/>
</dbReference>
<evidence type="ECO:0000313" key="3">
    <source>
        <dbReference type="Proteomes" id="UP001589810"/>
    </source>
</evidence>
<dbReference type="Gene3D" id="1.25.40.10">
    <property type="entry name" value="Tetratricopeptide repeat domain"/>
    <property type="match status" value="2"/>
</dbReference>
<dbReference type="PANTHER" id="PTHR46082">
    <property type="entry name" value="ATP/GTP-BINDING PROTEIN-RELATED"/>
    <property type="match status" value="1"/>
</dbReference>
<dbReference type="Pfam" id="PF13374">
    <property type="entry name" value="TPR_10"/>
    <property type="match status" value="3"/>
</dbReference>
<dbReference type="SUPFAM" id="SSF52540">
    <property type="entry name" value="P-loop containing nucleoside triphosphate hydrolases"/>
    <property type="match status" value="1"/>
</dbReference>
<organism evidence="2 3">
    <name type="scientific">Kutzneria chonburiensis</name>
    <dbReference type="NCBI Taxonomy" id="1483604"/>
    <lineage>
        <taxon>Bacteria</taxon>
        <taxon>Bacillati</taxon>
        <taxon>Actinomycetota</taxon>
        <taxon>Actinomycetes</taxon>
        <taxon>Pseudonocardiales</taxon>
        <taxon>Pseudonocardiaceae</taxon>
        <taxon>Kutzneria</taxon>
    </lineage>
</organism>
<reference evidence="2 3" key="1">
    <citation type="submission" date="2024-09" db="EMBL/GenBank/DDBJ databases">
        <authorList>
            <person name="Sun Q."/>
            <person name="Mori K."/>
        </authorList>
    </citation>
    <scope>NUCLEOTIDE SEQUENCE [LARGE SCALE GENOMIC DNA]</scope>
    <source>
        <strain evidence="2 3">TBRC 1432</strain>
    </source>
</reference>
<evidence type="ECO:0000259" key="1">
    <source>
        <dbReference type="Pfam" id="PF00931"/>
    </source>
</evidence>
<dbReference type="Proteomes" id="UP001589810">
    <property type="component" value="Unassembled WGS sequence"/>
</dbReference>
<dbReference type="InterPro" id="IPR053137">
    <property type="entry name" value="NLR-like"/>
</dbReference>
<proteinExistence type="predicted"/>
<dbReference type="Pfam" id="PF13424">
    <property type="entry name" value="TPR_12"/>
    <property type="match status" value="2"/>
</dbReference>
<dbReference type="RefSeq" id="WP_273942068.1">
    <property type="nucleotide sequence ID" value="NZ_CP097263.1"/>
</dbReference>
<evidence type="ECO:0000313" key="2">
    <source>
        <dbReference type="EMBL" id="MFC0541897.1"/>
    </source>
</evidence>
<dbReference type="InterPro" id="IPR011990">
    <property type="entry name" value="TPR-like_helical_dom_sf"/>
</dbReference>
<name>A0ABV6MNW6_9PSEU</name>
<sequence length="820" mass="88803">MIESDGVGDAEPQPAHRATFDVNRNTAAQIGDGNTVNIIQPPLPSVDWPVRVGLPSRLADRYQPREAEQELSDVLASGEVAVLVGAKQASGIVLSGLGGVGKSQLAANYAWRAWPDPAMDLVIWINAASRDGILFGYADAATRILRDLDPLIAQRPPEDVALSFLNWLSATDRRWLIVLDDLQDPAGLRALWPPTTGQTVVTTRRRDAALGREDRHVIEVGVFTEEVSLAYLTAKLPSHATTESDREHLRLLAADLGHLPLALAQAAAFIADNPLMSVTNYRKRLSDRKALAQALPDDASLPDEHQATVAATWSLSIDRANALTPQGFARPLLEMISLLDPAGVPAELFTTDIVLAFLAAVTPAEADPDLVRDGLSCLHRFSLITLDRTQPARAVQAHALVQRAVRENHLTGKITDLARAAAGALMEVWPEIDRDAELTRALRSASAVLHAVTFPALWATDGHQLLFRVGNSLREGGLVAAATDHFRRVLVEADNHLGADHPHTLIARSYLAVLRSEAGDLNGAIAEAAAVLEDRRRVLGDDHPDTLVARNNLAACRAEARDFVGAVAEHTGVLEDRRRILGDDHPSTLTSRNNLAMSRGEAGDYAGAVVEFERLLADRQRVQGDDHPDTLAARNNLATARVKAGDIDGADVEFQLLIQDQVRLLGADHPATLGSRHNLAACRAEAGDAARAVAELERLLEDCRRLMGDDHIATLVARHSLAGWRGDAGDIEGAVADFERLVHDRRRVLGDDHPDTLTTRNNLAYWRARAGDVAGAIAEFERLLEDQARILGADHSSSQVTRDFITKLRGALPEPGRDDL</sequence>